<dbReference type="EMBL" id="QWVS01000064">
    <property type="protein sequence ID" value="RID81592.1"/>
    <property type="molecule type" value="Genomic_DNA"/>
</dbReference>
<evidence type="ECO:0000313" key="3">
    <source>
        <dbReference type="Proteomes" id="UP000266016"/>
    </source>
</evidence>
<reference evidence="2 3" key="1">
    <citation type="submission" date="2018-08" db="EMBL/GenBank/DDBJ databases">
        <title>Bacillus jemisoniae sp. nov., Bacillus chryseoplanitiae sp. nov., Bacillus resnikiae sp. nov., and Bacillus frankliniae sp. nov., isolated from Viking spacecraft and associated surfaces.</title>
        <authorList>
            <person name="Seuylemezian A."/>
            <person name="Vaishampayan P."/>
        </authorList>
    </citation>
    <scope>NUCLEOTIDE SEQUENCE [LARGE SCALE GENOMIC DNA]</scope>
    <source>
        <strain evidence="2 3">MA001</strain>
    </source>
</reference>
<keyword evidence="2" id="KW-0489">Methyltransferase</keyword>
<name>A0A398AVD9_9BACI</name>
<proteinExistence type="predicted"/>
<feature type="domain" description="Methyltransferase" evidence="1">
    <location>
        <begin position="37"/>
        <end position="135"/>
    </location>
</feature>
<organism evidence="2 3">
    <name type="scientific">Peribacillus asahii</name>
    <dbReference type="NCBI Taxonomy" id="228899"/>
    <lineage>
        <taxon>Bacteria</taxon>
        <taxon>Bacillati</taxon>
        <taxon>Bacillota</taxon>
        <taxon>Bacilli</taxon>
        <taxon>Bacillales</taxon>
        <taxon>Bacillaceae</taxon>
        <taxon>Peribacillus</taxon>
    </lineage>
</organism>
<dbReference type="Gene3D" id="3.40.50.150">
    <property type="entry name" value="Vaccinia Virus protein VP39"/>
    <property type="match status" value="1"/>
</dbReference>
<dbReference type="GO" id="GO:0008168">
    <property type="term" value="F:methyltransferase activity"/>
    <property type="evidence" value="ECO:0007669"/>
    <property type="project" value="UniProtKB-KW"/>
</dbReference>
<gene>
    <name evidence="2" type="ORF">D1953_20280</name>
</gene>
<dbReference type="InterPro" id="IPR025714">
    <property type="entry name" value="Methyltranfer_dom"/>
</dbReference>
<dbReference type="PANTHER" id="PTHR43861">
    <property type="entry name" value="TRANS-ACONITATE 2-METHYLTRANSFERASE-RELATED"/>
    <property type="match status" value="1"/>
</dbReference>
<dbReference type="Proteomes" id="UP000266016">
    <property type="component" value="Unassembled WGS sequence"/>
</dbReference>
<dbReference type="CDD" id="cd02440">
    <property type="entry name" value="AdoMet_MTases"/>
    <property type="match status" value="1"/>
</dbReference>
<dbReference type="SUPFAM" id="SSF53335">
    <property type="entry name" value="S-adenosyl-L-methionine-dependent methyltransferases"/>
    <property type="match status" value="1"/>
</dbReference>
<evidence type="ECO:0000313" key="2">
    <source>
        <dbReference type="EMBL" id="RID81592.1"/>
    </source>
</evidence>
<sequence>MKKAQAKNDRWNANLYDIKHSFVSQYGNHLVELLAPQKGERILDLGCGTGDLANKLANLECDIIGIDQSPNMIQQAKEKFPHIDFSVQDATKLSYHNEFDAVFSNAVLHWIKEPRAVLHYIFHSLKQGGRFVAEFGGKGNVQTITNEIMKQFANLGMIEQAEKFPWYYPSIGEYSALMEEIGFRVTFAQHIDRPTPLDGENGLRNWIEMFGGGMFEGATEETKEVIITKVEQNLKEHLYIDGQWVADYKRIRVIGVKE</sequence>
<comment type="caution">
    <text evidence="2">The sequence shown here is derived from an EMBL/GenBank/DDBJ whole genome shotgun (WGS) entry which is preliminary data.</text>
</comment>
<protein>
    <submittedName>
        <fullName evidence="2">Class I SAM-dependent methyltransferase</fullName>
    </submittedName>
</protein>
<dbReference type="AlphaFoldDB" id="A0A398AVD9"/>
<dbReference type="RefSeq" id="WP_119118967.1">
    <property type="nucleotide sequence ID" value="NZ_QWVS01000064.1"/>
</dbReference>
<keyword evidence="2" id="KW-0808">Transferase</keyword>
<dbReference type="InterPro" id="IPR029063">
    <property type="entry name" value="SAM-dependent_MTases_sf"/>
</dbReference>
<dbReference type="Pfam" id="PF13847">
    <property type="entry name" value="Methyltransf_31"/>
    <property type="match status" value="1"/>
</dbReference>
<evidence type="ECO:0000259" key="1">
    <source>
        <dbReference type="Pfam" id="PF13847"/>
    </source>
</evidence>
<accession>A0A398AVD9</accession>
<keyword evidence="3" id="KW-1185">Reference proteome</keyword>
<dbReference type="GO" id="GO:0032259">
    <property type="term" value="P:methylation"/>
    <property type="evidence" value="ECO:0007669"/>
    <property type="project" value="UniProtKB-KW"/>
</dbReference>
<dbReference type="PANTHER" id="PTHR43861:SF1">
    <property type="entry name" value="TRANS-ACONITATE 2-METHYLTRANSFERASE"/>
    <property type="match status" value="1"/>
</dbReference>